<evidence type="ECO:0000313" key="2">
    <source>
        <dbReference type="Proteomes" id="UP001055072"/>
    </source>
</evidence>
<proteinExistence type="predicted"/>
<protein>
    <submittedName>
        <fullName evidence="1">Isochorismatase hydrolase</fullName>
    </submittedName>
</protein>
<accession>A0ACB8UD01</accession>
<reference evidence="1" key="1">
    <citation type="journal article" date="2021" name="Environ. Microbiol.">
        <title>Gene family expansions and transcriptome signatures uncover fungal adaptations to wood decay.</title>
        <authorList>
            <person name="Hage H."/>
            <person name="Miyauchi S."/>
            <person name="Viragh M."/>
            <person name="Drula E."/>
            <person name="Min B."/>
            <person name="Chaduli D."/>
            <person name="Navarro D."/>
            <person name="Favel A."/>
            <person name="Norest M."/>
            <person name="Lesage-Meessen L."/>
            <person name="Balint B."/>
            <person name="Merenyi Z."/>
            <person name="de Eugenio L."/>
            <person name="Morin E."/>
            <person name="Martinez A.T."/>
            <person name="Baldrian P."/>
            <person name="Stursova M."/>
            <person name="Martinez M.J."/>
            <person name="Novotny C."/>
            <person name="Magnuson J.K."/>
            <person name="Spatafora J.W."/>
            <person name="Maurice S."/>
            <person name="Pangilinan J."/>
            <person name="Andreopoulos W."/>
            <person name="LaButti K."/>
            <person name="Hundley H."/>
            <person name="Na H."/>
            <person name="Kuo A."/>
            <person name="Barry K."/>
            <person name="Lipzen A."/>
            <person name="Henrissat B."/>
            <person name="Riley R."/>
            <person name="Ahrendt S."/>
            <person name="Nagy L.G."/>
            <person name="Grigoriev I.V."/>
            <person name="Martin F."/>
            <person name="Rosso M.N."/>
        </authorList>
    </citation>
    <scope>NUCLEOTIDE SEQUENCE</scope>
    <source>
        <strain evidence="1">CBS 384.51</strain>
    </source>
</reference>
<organism evidence="1 2">
    <name type="scientific">Irpex rosettiformis</name>
    <dbReference type="NCBI Taxonomy" id="378272"/>
    <lineage>
        <taxon>Eukaryota</taxon>
        <taxon>Fungi</taxon>
        <taxon>Dikarya</taxon>
        <taxon>Basidiomycota</taxon>
        <taxon>Agaricomycotina</taxon>
        <taxon>Agaricomycetes</taxon>
        <taxon>Polyporales</taxon>
        <taxon>Irpicaceae</taxon>
        <taxon>Irpex</taxon>
    </lineage>
</organism>
<evidence type="ECO:0000313" key="1">
    <source>
        <dbReference type="EMBL" id="KAI0092187.1"/>
    </source>
</evidence>
<dbReference type="EMBL" id="MU274904">
    <property type="protein sequence ID" value="KAI0092187.1"/>
    <property type="molecule type" value="Genomic_DNA"/>
</dbReference>
<dbReference type="Proteomes" id="UP001055072">
    <property type="component" value="Unassembled WGS sequence"/>
</dbReference>
<sequence>MGERKVALIVVDVQEDFCPPNGSLAVQDGRAIIPVVNELLSLPFDLKLATKDHHLPDHISFASNHGPSAKPFDTFITIVNPNNPAETYESRLWPDHCVVGTPGNDLLPELNLARIDKVILKGSDSRVEMYSAFRSPLMNPPLPSAVSELANDLKVADITDVVIVGLAGDYCVRCTAIDSRDQGWPTFIVEGGVRSVGGDVGWNSSKRELEEKGVRIVDLDWVKKKLLVSSVTVPKS</sequence>
<gene>
    <name evidence="1" type="ORF">BDY19DRAFT_990921</name>
</gene>
<keyword evidence="2" id="KW-1185">Reference proteome</keyword>
<comment type="caution">
    <text evidence="1">The sequence shown here is derived from an EMBL/GenBank/DDBJ whole genome shotgun (WGS) entry which is preliminary data.</text>
</comment>
<keyword evidence="1" id="KW-0378">Hydrolase</keyword>
<name>A0ACB8UD01_9APHY</name>